<comment type="similarity">
    <text evidence="5">Belongs to the class-II pyridoxal-phosphate-dependent aminotransferase family. MalY/PatB cystathionine beta-lyase subfamily.</text>
</comment>
<feature type="domain" description="Aminotransferase class I/classII large" evidence="6">
    <location>
        <begin position="50"/>
        <end position="368"/>
    </location>
</feature>
<dbReference type="InterPro" id="IPR015424">
    <property type="entry name" value="PyrdxlP-dep_Trfase"/>
</dbReference>
<dbReference type="Proteomes" id="UP000252915">
    <property type="component" value="Unassembled WGS sequence"/>
</dbReference>
<accession>A0A368C6I6</accession>
<dbReference type="GO" id="GO:0047804">
    <property type="term" value="F:cysteine-S-conjugate beta-lyase activity"/>
    <property type="evidence" value="ECO:0007669"/>
    <property type="project" value="UniProtKB-EC"/>
</dbReference>
<evidence type="ECO:0000313" key="7">
    <source>
        <dbReference type="EMBL" id="RCL44566.1"/>
    </source>
</evidence>
<evidence type="ECO:0000256" key="2">
    <source>
        <dbReference type="ARBA" id="ARBA00012224"/>
    </source>
</evidence>
<reference evidence="7 8" key="1">
    <citation type="journal article" date="2018" name="Microbiome">
        <title>Fine metagenomic profile of the Mediterranean stratified and mixed water columns revealed by assembly and recruitment.</title>
        <authorList>
            <person name="Haro-Moreno J.M."/>
            <person name="Lopez-Perez M."/>
            <person name="De La Torre J.R."/>
            <person name="Picazo A."/>
            <person name="Camacho A."/>
            <person name="Rodriguez-Valera F."/>
        </authorList>
    </citation>
    <scope>NUCLEOTIDE SEQUENCE [LARGE SCALE GENOMIC DNA]</scope>
    <source>
        <strain evidence="7">MED-G78</strain>
    </source>
</reference>
<keyword evidence="7" id="KW-0032">Aminotransferase</keyword>
<comment type="caution">
    <text evidence="7">The sequence shown here is derived from an EMBL/GenBank/DDBJ whole genome shotgun (WGS) entry which is preliminary data.</text>
</comment>
<proteinExistence type="inferred from homology"/>
<dbReference type="PANTHER" id="PTHR43525">
    <property type="entry name" value="PROTEIN MALY"/>
    <property type="match status" value="1"/>
</dbReference>
<name>A0A368C6I6_9GAMM</name>
<keyword evidence="7" id="KW-0808">Transferase</keyword>
<dbReference type="CDD" id="cd00609">
    <property type="entry name" value="AAT_like"/>
    <property type="match status" value="1"/>
</dbReference>
<dbReference type="GO" id="GO:0030170">
    <property type="term" value="F:pyridoxal phosphate binding"/>
    <property type="evidence" value="ECO:0007669"/>
    <property type="project" value="InterPro"/>
</dbReference>
<evidence type="ECO:0000256" key="4">
    <source>
        <dbReference type="ARBA" id="ARBA00023239"/>
    </source>
</evidence>
<dbReference type="GO" id="GO:0008483">
    <property type="term" value="F:transaminase activity"/>
    <property type="evidence" value="ECO:0007669"/>
    <property type="project" value="UniProtKB-KW"/>
</dbReference>
<dbReference type="InterPro" id="IPR051798">
    <property type="entry name" value="Class-II_PLP-Dep_Aminotrans"/>
</dbReference>
<dbReference type="EMBL" id="QOPI01000013">
    <property type="protein sequence ID" value="RCL44566.1"/>
    <property type="molecule type" value="Genomic_DNA"/>
</dbReference>
<evidence type="ECO:0000256" key="5">
    <source>
        <dbReference type="ARBA" id="ARBA00037974"/>
    </source>
</evidence>
<dbReference type="AlphaFoldDB" id="A0A368C6I6"/>
<dbReference type="Gene3D" id="3.40.640.10">
    <property type="entry name" value="Type I PLP-dependent aspartate aminotransferase-like (Major domain)"/>
    <property type="match status" value="1"/>
</dbReference>
<dbReference type="EC" id="4.4.1.13" evidence="2"/>
<dbReference type="Pfam" id="PF00155">
    <property type="entry name" value="Aminotran_1_2"/>
    <property type="match status" value="1"/>
</dbReference>
<dbReference type="InterPro" id="IPR015422">
    <property type="entry name" value="PyrdxlP-dep_Trfase_small"/>
</dbReference>
<gene>
    <name evidence="7" type="ORF">DBW92_02905</name>
</gene>
<dbReference type="PANTHER" id="PTHR43525:SF1">
    <property type="entry name" value="PROTEIN MALY"/>
    <property type="match status" value="1"/>
</dbReference>
<keyword evidence="4" id="KW-0456">Lyase</keyword>
<sequence length="378" mass="43276">MKKNFDTSIDRKNTWSTKWDLYKNKDIIPLWVADMDFKSPDIVQMAFKERLDHGIYGYTEIPEELNAEVVSLYKKSSWPIKEDWIVWIPGLETVIHQIYDFISDTQSVIVPKPIYPPFLNAAKHSSKKIVFHDLEIVEGRLVYNLEKLKADSDKNSWLMFINPHNPGGTIFSQEELNDIAKIVLEKDMFVLADEIHSDFILDQNDCHNHIANIDGMAERVITVNSLSKTFNIAGLNCAFAIIPDKKLRTQFQKTLRGQTPSPSLFGIIATLACIKDGDDWKGELIDYLNINKSFLLHEFSMRDDIEVVNPKGTYLLWFKVINSSGVNLQQHFENYGVGLSDGKDFGKPGWMRLNFGTTLDLLKKAIPRLHKALDALVL</sequence>
<organism evidence="7 8">
    <name type="scientific">SAR86 cluster bacterium</name>
    <dbReference type="NCBI Taxonomy" id="2030880"/>
    <lineage>
        <taxon>Bacteria</taxon>
        <taxon>Pseudomonadati</taxon>
        <taxon>Pseudomonadota</taxon>
        <taxon>Gammaproteobacteria</taxon>
        <taxon>SAR86 cluster</taxon>
    </lineage>
</organism>
<comment type="cofactor">
    <cofactor evidence="1">
        <name>pyridoxal 5'-phosphate</name>
        <dbReference type="ChEBI" id="CHEBI:597326"/>
    </cofactor>
</comment>
<evidence type="ECO:0000259" key="6">
    <source>
        <dbReference type="Pfam" id="PF00155"/>
    </source>
</evidence>
<evidence type="ECO:0000313" key="8">
    <source>
        <dbReference type="Proteomes" id="UP000252915"/>
    </source>
</evidence>
<keyword evidence="3" id="KW-0663">Pyridoxal phosphate</keyword>
<dbReference type="SUPFAM" id="SSF53383">
    <property type="entry name" value="PLP-dependent transferases"/>
    <property type="match status" value="1"/>
</dbReference>
<protein>
    <recommendedName>
        <fullName evidence="2">cysteine-S-conjugate beta-lyase</fullName>
        <ecNumber evidence="2">4.4.1.13</ecNumber>
    </recommendedName>
</protein>
<evidence type="ECO:0000256" key="1">
    <source>
        <dbReference type="ARBA" id="ARBA00001933"/>
    </source>
</evidence>
<dbReference type="Gene3D" id="3.90.1150.10">
    <property type="entry name" value="Aspartate Aminotransferase, domain 1"/>
    <property type="match status" value="1"/>
</dbReference>
<evidence type="ECO:0000256" key="3">
    <source>
        <dbReference type="ARBA" id="ARBA00022898"/>
    </source>
</evidence>
<dbReference type="InterPro" id="IPR015421">
    <property type="entry name" value="PyrdxlP-dep_Trfase_major"/>
</dbReference>
<dbReference type="InterPro" id="IPR004839">
    <property type="entry name" value="Aminotransferase_I/II_large"/>
</dbReference>